<proteinExistence type="predicted"/>
<dbReference type="AlphaFoldDB" id="A0A1Y2A4I1"/>
<sequence>MTSILCSQEGKARVIMTTSCQRRGSPDYSKEVINCRKPIGRLVSCRRYSFSRLGMGARGQRLPQNFMRPRRQTEGKLRRCASIGVSLRRLQVVANVMVFGEGGSQVSASPRSMMVSSPSQMQILCPPPASPPRMCDGAWLHTMRCAVPTHADSALAAHGNVEAANEAGQLGMRSRRLPAAQHVGSPEVPRQSRQDGN</sequence>
<organism evidence="2 3">
    <name type="scientific">Clohesyomyces aquaticus</name>
    <dbReference type="NCBI Taxonomy" id="1231657"/>
    <lineage>
        <taxon>Eukaryota</taxon>
        <taxon>Fungi</taxon>
        <taxon>Dikarya</taxon>
        <taxon>Ascomycota</taxon>
        <taxon>Pezizomycotina</taxon>
        <taxon>Dothideomycetes</taxon>
        <taxon>Pleosporomycetidae</taxon>
        <taxon>Pleosporales</taxon>
        <taxon>Lindgomycetaceae</taxon>
        <taxon>Clohesyomyces</taxon>
    </lineage>
</organism>
<dbReference type="EMBL" id="MCFA01000013">
    <property type="protein sequence ID" value="ORY17240.1"/>
    <property type="molecule type" value="Genomic_DNA"/>
</dbReference>
<comment type="caution">
    <text evidence="2">The sequence shown here is derived from an EMBL/GenBank/DDBJ whole genome shotgun (WGS) entry which is preliminary data.</text>
</comment>
<evidence type="ECO:0000256" key="1">
    <source>
        <dbReference type="SAM" id="MobiDB-lite"/>
    </source>
</evidence>
<keyword evidence="3" id="KW-1185">Reference proteome</keyword>
<dbReference type="Proteomes" id="UP000193144">
    <property type="component" value="Unassembled WGS sequence"/>
</dbReference>
<evidence type="ECO:0000313" key="2">
    <source>
        <dbReference type="EMBL" id="ORY17240.1"/>
    </source>
</evidence>
<accession>A0A1Y2A4I1</accession>
<gene>
    <name evidence="2" type="ORF">BCR34DRAFT_50693</name>
</gene>
<evidence type="ECO:0000313" key="3">
    <source>
        <dbReference type="Proteomes" id="UP000193144"/>
    </source>
</evidence>
<feature type="region of interest" description="Disordered" evidence="1">
    <location>
        <begin position="178"/>
        <end position="197"/>
    </location>
</feature>
<name>A0A1Y2A4I1_9PLEO</name>
<protein>
    <submittedName>
        <fullName evidence="2">Uncharacterized protein</fullName>
    </submittedName>
</protein>
<reference evidence="2 3" key="1">
    <citation type="submission" date="2016-07" db="EMBL/GenBank/DDBJ databases">
        <title>Pervasive Adenine N6-methylation of Active Genes in Fungi.</title>
        <authorList>
            <consortium name="DOE Joint Genome Institute"/>
            <person name="Mondo S.J."/>
            <person name="Dannebaum R.O."/>
            <person name="Kuo R.C."/>
            <person name="Labutti K."/>
            <person name="Haridas S."/>
            <person name="Kuo A."/>
            <person name="Salamov A."/>
            <person name="Ahrendt S.R."/>
            <person name="Lipzen A."/>
            <person name="Sullivan W."/>
            <person name="Andreopoulos W.B."/>
            <person name="Clum A."/>
            <person name="Lindquist E."/>
            <person name="Daum C."/>
            <person name="Ramamoorthy G.K."/>
            <person name="Gryganskyi A."/>
            <person name="Culley D."/>
            <person name="Magnuson J.K."/>
            <person name="James T.Y."/>
            <person name="O'Malley M.A."/>
            <person name="Stajich J.E."/>
            <person name="Spatafora J.W."/>
            <person name="Visel A."/>
            <person name="Grigoriev I.V."/>
        </authorList>
    </citation>
    <scope>NUCLEOTIDE SEQUENCE [LARGE SCALE GENOMIC DNA]</scope>
    <source>
        <strain evidence="2 3">CBS 115471</strain>
    </source>
</reference>